<name>A0A7E5WL38_TRINI</name>
<dbReference type="Proteomes" id="UP000322000">
    <property type="component" value="Chromosome 2"/>
</dbReference>
<evidence type="ECO:0000259" key="1">
    <source>
        <dbReference type="Pfam" id="PF08445"/>
    </source>
</evidence>
<organism evidence="2 3">
    <name type="scientific">Trichoplusia ni</name>
    <name type="common">Cabbage looper</name>
    <dbReference type="NCBI Taxonomy" id="7111"/>
    <lineage>
        <taxon>Eukaryota</taxon>
        <taxon>Metazoa</taxon>
        <taxon>Ecdysozoa</taxon>
        <taxon>Arthropoda</taxon>
        <taxon>Hexapoda</taxon>
        <taxon>Insecta</taxon>
        <taxon>Pterygota</taxon>
        <taxon>Neoptera</taxon>
        <taxon>Endopterygota</taxon>
        <taxon>Lepidoptera</taxon>
        <taxon>Glossata</taxon>
        <taxon>Ditrysia</taxon>
        <taxon>Noctuoidea</taxon>
        <taxon>Noctuidae</taxon>
        <taxon>Plusiinae</taxon>
        <taxon>Trichoplusia</taxon>
    </lineage>
</organism>
<dbReference type="InterPro" id="IPR016181">
    <property type="entry name" value="Acyl_CoA_acyltransferase"/>
</dbReference>
<dbReference type="OrthoDB" id="7305308at2759"/>
<proteinExistence type="predicted"/>
<dbReference type="RefSeq" id="XP_026741458.1">
    <property type="nucleotide sequence ID" value="XM_026885657.1"/>
</dbReference>
<dbReference type="InterPro" id="IPR013653">
    <property type="entry name" value="GCN5-like_dom"/>
</dbReference>
<dbReference type="PANTHER" id="PTHR20958">
    <property type="entry name" value="GLYCINE N-ACYLTRANSFERASE-LIKE PROTEIN"/>
    <property type="match status" value="1"/>
</dbReference>
<dbReference type="GO" id="GO:0016747">
    <property type="term" value="F:acyltransferase activity, transferring groups other than amino-acyl groups"/>
    <property type="evidence" value="ECO:0007669"/>
    <property type="project" value="InterPro"/>
</dbReference>
<feature type="domain" description="GCN5-related N-acetyltransferase Rv2170-like" evidence="1">
    <location>
        <begin position="189"/>
        <end position="274"/>
    </location>
</feature>
<dbReference type="Pfam" id="PF08445">
    <property type="entry name" value="FR47"/>
    <property type="match status" value="1"/>
</dbReference>
<sequence>MEILQELPVDKWPELREKLKKLWPLNLPGYYTLYINLKYPKLREAFHFKVYCPDGDVENGFLGFFDINTQKSVVLFSVKEDTSKIEEALLKTKVLDRSKKVCYDIVTSLTAKIFTRLKGTNGFEICEIYPADMHYLVGTTGPFKDLRAPDNTYLSRVKEEHIQRVDETWPYQHSSSHFYFSTLAAIGLSYGLYSSDTHELISWIFINENCFLCHFYCEEKFRKRGYGEFVLKSAANDLLKDGNDVYCYTVPGNEKPQTILKKLGFVRIDDSAFVMVDNPGKNN</sequence>
<dbReference type="InterPro" id="IPR053225">
    <property type="entry name" value="Acyl-CoA_N-acyltransferase"/>
</dbReference>
<evidence type="ECO:0000313" key="3">
    <source>
        <dbReference type="RefSeq" id="XP_026741458.1"/>
    </source>
</evidence>
<dbReference type="FunCoup" id="A0A7E5WL38">
    <property type="interactions" value="2"/>
</dbReference>
<dbReference type="SUPFAM" id="SSF55729">
    <property type="entry name" value="Acyl-CoA N-acyltransferases (Nat)"/>
    <property type="match status" value="1"/>
</dbReference>
<dbReference type="Gene3D" id="3.40.630.30">
    <property type="match status" value="2"/>
</dbReference>
<keyword evidence="2" id="KW-1185">Reference proteome</keyword>
<dbReference type="KEGG" id="tnl:113503606"/>
<evidence type="ECO:0000313" key="2">
    <source>
        <dbReference type="Proteomes" id="UP000322000"/>
    </source>
</evidence>
<accession>A0A7E5WL38</accession>
<dbReference type="PANTHER" id="PTHR20958:SF6">
    <property type="entry name" value="GLYCINE N-ACYLTRANSFERASE-LIKE PROTEIN"/>
    <property type="match status" value="1"/>
</dbReference>
<dbReference type="InParanoid" id="A0A7E5WL38"/>
<dbReference type="GeneID" id="113503606"/>
<dbReference type="AlphaFoldDB" id="A0A7E5WL38"/>
<protein>
    <submittedName>
        <fullName evidence="3">Uncharacterized protein LOC113503606</fullName>
    </submittedName>
</protein>
<gene>
    <name evidence="3" type="primary">LOC113503606</name>
</gene>
<reference evidence="3" key="1">
    <citation type="submission" date="2025-08" db="UniProtKB">
        <authorList>
            <consortium name="RefSeq"/>
        </authorList>
    </citation>
    <scope>IDENTIFICATION</scope>
</reference>